<sequence length="531" mass="56633">MIAGCLWSSKVRLNLPVTSVEQTFPDQQRLISATDINSHITYCNAEFAAMSGFSQAELIGSTHNLVRHPDMPAAVFESMWGYLKAGQSWMGVVKNRCKNGNFYWVSAYVTPILEDGKLVGYESVRVKPSREQVSRAETLYARLRADKAPVCAWRRIEAAARPLLLPVAVAVGCLAAFHWLPTLAAQGCTVAGFVAVGLLAQRRLGQQLKQIVSSTPNTFADPICALAYSEALGPAAQLQMILISEEARLKTALTRLSDLARQMATAAADSSQLSSRTESALLEQRAETDMTAAAMTQMAASITEVAEHVQHTASEAHTANLLARQGSEVAGTSRDAIQLLARTVTQINQAVGDLAGQTQEIMVAASMIQAIADQTNLLALNAAIEAARAGEQGRGFAVVADEVRALAGKTRESTQQIQGIIQSLRAGADEAVQIASLGIEEAEQGVQQVVQAQQALQGIGAAVERITDMSQQMAAASQEQSHVAESVSEQINSVAVTVQRTAENASAGVVRGAELENISSGLRALVERFNR</sequence>
<accession>A0A2C9EJB3</accession>
<keyword evidence="8" id="KW-0472">Membrane</keyword>
<evidence type="ECO:0000259" key="12">
    <source>
        <dbReference type="PROSITE" id="PS50111"/>
    </source>
</evidence>
<keyword evidence="6" id="KW-0812">Transmembrane</keyword>
<evidence type="ECO:0000256" key="2">
    <source>
        <dbReference type="ARBA" id="ARBA00022475"/>
    </source>
</evidence>
<dbReference type="NCBIfam" id="TIGR00229">
    <property type="entry name" value="sensory_box"/>
    <property type="match status" value="1"/>
</dbReference>
<dbReference type="PRINTS" id="PR00260">
    <property type="entry name" value="CHEMTRNSDUCR"/>
</dbReference>
<name>A0A2C9EJB3_PSEPH</name>
<evidence type="ECO:0000313" key="15">
    <source>
        <dbReference type="Proteomes" id="UP000013940"/>
    </source>
</evidence>
<keyword evidence="14" id="KW-0675">Receptor</keyword>
<dbReference type="Pfam" id="PF08447">
    <property type="entry name" value="PAS_3"/>
    <property type="match status" value="1"/>
</dbReference>
<organism evidence="14 15">
    <name type="scientific">Pseudomonas protegens (strain DSM 19095 / LMG 27888 / CFBP 6595 / CHA0)</name>
    <dbReference type="NCBI Taxonomy" id="1124983"/>
    <lineage>
        <taxon>Bacteria</taxon>
        <taxon>Pseudomonadati</taxon>
        <taxon>Pseudomonadota</taxon>
        <taxon>Gammaproteobacteria</taxon>
        <taxon>Pseudomonadales</taxon>
        <taxon>Pseudomonadaceae</taxon>
        <taxon>Pseudomonas</taxon>
    </lineage>
</organism>
<keyword evidence="5" id="KW-0997">Cell inner membrane</keyword>
<proteinExistence type="inferred from homology"/>
<keyword evidence="3" id="KW-0488">Methylation</keyword>
<dbReference type="CDD" id="cd00130">
    <property type="entry name" value="PAS"/>
    <property type="match status" value="1"/>
</dbReference>
<evidence type="ECO:0000256" key="7">
    <source>
        <dbReference type="ARBA" id="ARBA00022989"/>
    </source>
</evidence>
<evidence type="ECO:0000256" key="3">
    <source>
        <dbReference type="ARBA" id="ARBA00022481"/>
    </source>
</evidence>
<dbReference type="PROSITE" id="PS50111">
    <property type="entry name" value="CHEMOTAXIS_TRANSDUC_2"/>
    <property type="match status" value="1"/>
</dbReference>
<evidence type="ECO:0000259" key="13">
    <source>
        <dbReference type="PROSITE" id="PS50112"/>
    </source>
</evidence>
<dbReference type="InterPro" id="IPR013655">
    <property type="entry name" value="PAS_fold_3"/>
</dbReference>
<dbReference type="Gene3D" id="1.10.287.950">
    <property type="entry name" value="Methyl-accepting chemotaxis protein"/>
    <property type="match status" value="1"/>
</dbReference>
<dbReference type="eggNOG" id="COG0840">
    <property type="taxonomic scope" value="Bacteria"/>
</dbReference>
<dbReference type="Proteomes" id="UP000013940">
    <property type="component" value="Chromosome"/>
</dbReference>
<feature type="domain" description="Methyl-accepting transducer" evidence="12">
    <location>
        <begin position="259"/>
        <end position="495"/>
    </location>
</feature>
<dbReference type="SUPFAM" id="SSF58104">
    <property type="entry name" value="Methyl-accepting chemotaxis protein (MCP) signaling domain"/>
    <property type="match status" value="1"/>
</dbReference>
<keyword evidence="4" id="KW-0145">Chemotaxis</keyword>
<comment type="subcellular location">
    <subcellularLocation>
        <location evidence="1">Cell inner membrane</location>
        <topology evidence="1">Multi-pass membrane protein</topology>
    </subcellularLocation>
</comment>
<keyword evidence="9 11" id="KW-0807">Transducer</keyword>
<dbReference type="PANTHER" id="PTHR32089">
    <property type="entry name" value="METHYL-ACCEPTING CHEMOTAXIS PROTEIN MCPB"/>
    <property type="match status" value="1"/>
</dbReference>
<dbReference type="PANTHER" id="PTHR32089:SF74">
    <property type="entry name" value="METHYL-ACCEPTING CHEMOTAXIS PROTEIN AER"/>
    <property type="match status" value="1"/>
</dbReference>
<dbReference type="KEGG" id="pprc:PFLCHA0_c19420"/>
<evidence type="ECO:0000256" key="11">
    <source>
        <dbReference type="PROSITE-ProRule" id="PRU00284"/>
    </source>
</evidence>
<dbReference type="GO" id="GO:0052131">
    <property type="term" value="P:positive aerotaxis"/>
    <property type="evidence" value="ECO:0007669"/>
    <property type="project" value="UniProtKB-ARBA"/>
</dbReference>
<dbReference type="FunFam" id="1.10.287.950:FF:000001">
    <property type="entry name" value="Methyl-accepting chemotaxis sensory transducer"/>
    <property type="match status" value="1"/>
</dbReference>
<dbReference type="GO" id="GO:0005886">
    <property type="term" value="C:plasma membrane"/>
    <property type="evidence" value="ECO:0007669"/>
    <property type="project" value="UniProtKB-SubCell"/>
</dbReference>
<dbReference type="SUPFAM" id="SSF55785">
    <property type="entry name" value="PYP-like sensor domain (PAS domain)"/>
    <property type="match status" value="1"/>
</dbReference>
<evidence type="ECO:0000256" key="5">
    <source>
        <dbReference type="ARBA" id="ARBA00022519"/>
    </source>
</evidence>
<dbReference type="InterPro" id="IPR004089">
    <property type="entry name" value="MCPsignal_dom"/>
</dbReference>
<keyword evidence="7" id="KW-1133">Transmembrane helix</keyword>
<dbReference type="InterPro" id="IPR035965">
    <property type="entry name" value="PAS-like_dom_sf"/>
</dbReference>
<feature type="domain" description="PAS" evidence="13">
    <location>
        <begin position="31"/>
        <end position="86"/>
    </location>
</feature>
<dbReference type="SMART" id="SM00283">
    <property type="entry name" value="MA"/>
    <property type="match status" value="1"/>
</dbReference>
<evidence type="ECO:0000256" key="10">
    <source>
        <dbReference type="ARBA" id="ARBA00029447"/>
    </source>
</evidence>
<dbReference type="HOGENOM" id="CLU_000445_107_26_6"/>
<evidence type="ECO:0000256" key="4">
    <source>
        <dbReference type="ARBA" id="ARBA00022500"/>
    </source>
</evidence>
<comment type="similarity">
    <text evidence="10">Belongs to the methyl-accepting chemotaxis (MCP) protein family.</text>
</comment>
<evidence type="ECO:0000313" key="14">
    <source>
        <dbReference type="EMBL" id="AGL83724.1"/>
    </source>
</evidence>
<dbReference type="GO" id="GO:0004888">
    <property type="term" value="F:transmembrane signaling receptor activity"/>
    <property type="evidence" value="ECO:0007669"/>
    <property type="project" value="InterPro"/>
</dbReference>
<dbReference type="EMBL" id="CP003190">
    <property type="protein sequence ID" value="AGL83724.1"/>
    <property type="molecule type" value="Genomic_DNA"/>
</dbReference>
<evidence type="ECO:0000256" key="8">
    <source>
        <dbReference type="ARBA" id="ARBA00023136"/>
    </source>
</evidence>
<keyword evidence="2" id="KW-1003">Cell membrane</keyword>
<gene>
    <name evidence="14" type="primary">aer1</name>
    <name evidence="14" type="ORF">PFLCHA0_c19420</name>
</gene>
<evidence type="ECO:0000256" key="1">
    <source>
        <dbReference type="ARBA" id="ARBA00004429"/>
    </source>
</evidence>
<dbReference type="InterPro" id="IPR004090">
    <property type="entry name" value="Chemotax_Me-accpt_rcpt"/>
</dbReference>
<dbReference type="PROSITE" id="PS50112">
    <property type="entry name" value="PAS"/>
    <property type="match status" value="1"/>
</dbReference>
<dbReference type="AlphaFoldDB" id="A0A2C9EJB3"/>
<dbReference type="Pfam" id="PF00015">
    <property type="entry name" value="MCPsignal"/>
    <property type="match status" value="1"/>
</dbReference>
<evidence type="ECO:0000256" key="9">
    <source>
        <dbReference type="ARBA" id="ARBA00023224"/>
    </source>
</evidence>
<reference evidence="15" key="1">
    <citation type="journal article" date="2014" name="Genome Announc.">
        <title>Full-genome sequence of the plant growth-promoting bacterium Pseudomonas protegens CHA0.</title>
        <authorList>
            <person name="Jousset A."/>
            <person name="Schuldes J."/>
            <person name="Keel C."/>
            <person name="Maurhofer M."/>
            <person name="Daniel R."/>
            <person name="Scheu S."/>
            <person name="Thuermer A."/>
        </authorList>
    </citation>
    <scope>NUCLEOTIDE SEQUENCE [LARGE SCALE GENOMIC DNA]</scope>
    <source>
        <strain evidence="15">DSM 19095 / LMG 27888 / CFBP 6595 / CHA0</strain>
    </source>
</reference>
<dbReference type="InterPro" id="IPR000014">
    <property type="entry name" value="PAS"/>
</dbReference>
<protein>
    <submittedName>
        <fullName evidence="14">Aerotaxis receptor</fullName>
    </submittedName>
</protein>
<dbReference type="GO" id="GO:0007165">
    <property type="term" value="P:signal transduction"/>
    <property type="evidence" value="ECO:0007669"/>
    <property type="project" value="UniProtKB-KW"/>
</dbReference>
<dbReference type="FunFam" id="3.30.450.20:FF:000046">
    <property type="entry name" value="Aerotaxis sensor receptor"/>
    <property type="match status" value="1"/>
</dbReference>
<dbReference type="Gene3D" id="3.30.450.20">
    <property type="entry name" value="PAS domain"/>
    <property type="match status" value="1"/>
</dbReference>
<evidence type="ECO:0000256" key="6">
    <source>
        <dbReference type="ARBA" id="ARBA00022692"/>
    </source>
</evidence>